<dbReference type="PROSITE" id="PS00237">
    <property type="entry name" value="G_PROTEIN_RECEP_F1_1"/>
    <property type="match status" value="1"/>
</dbReference>
<feature type="transmembrane region" description="Helical" evidence="8">
    <location>
        <begin position="147"/>
        <end position="165"/>
    </location>
</feature>
<evidence type="ECO:0000313" key="14">
    <source>
        <dbReference type="RefSeq" id="XP_022109521.1"/>
    </source>
</evidence>
<dbReference type="RefSeq" id="XP_022109518.1">
    <property type="nucleotide sequence ID" value="XM_022253826.1"/>
</dbReference>
<dbReference type="KEGG" id="aplc:110989444"/>
<sequence>MEEGNVSTTVPTYLKLGEDDEKEELYRHDEKTRTIAIAVIFVVTVIGNVLVLNWLFVHRRERTRIHVYMTFLALADLSVGMIPLLVSLIMSLKENVWESTDAACRVRMLMESVALMASSNMVVAIAVDRYHSVIFPLRKQLPELKVISTAFALAFLLSLPQLYVFRKGEFNGTAYCRTIFMGEDDPFRQAYLLYIASVVFIIPFLVISVSYLRIVAKLYNDGKNLFQSNWKKSTRWRTLKMTFVIIGAYVVCNMPYFTTELIRGFAGQGSVDKVAFSVFSVFAPCSSAFNPYIFLLFNVCGKTKNRRPGQGYTTQTAVLEQSTTPRFGREVKAVDCAYYKAARSPVKTAI</sequence>
<dbReference type="PANTHER" id="PTHR24241">
    <property type="entry name" value="NEUROPEPTIDE RECEPTOR-RELATED G-PROTEIN COUPLED RECEPTOR"/>
    <property type="match status" value="1"/>
</dbReference>
<evidence type="ECO:0000256" key="4">
    <source>
        <dbReference type="ARBA" id="ARBA00022989"/>
    </source>
</evidence>
<evidence type="ECO:0000256" key="8">
    <source>
        <dbReference type="SAM" id="Phobius"/>
    </source>
</evidence>
<accession>A0A8B7ZVD4</accession>
<dbReference type="Pfam" id="PF00001">
    <property type="entry name" value="7tm_1"/>
    <property type="match status" value="1"/>
</dbReference>
<evidence type="ECO:0000256" key="1">
    <source>
        <dbReference type="ARBA" id="ARBA00004651"/>
    </source>
</evidence>
<keyword evidence="7" id="KW-0297">G-protein coupled receptor</keyword>
<keyword evidence="5 8" id="KW-0472">Membrane</keyword>
<dbReference type="RefSeq" id="XP_022109520.1">
    <property type="nucleotide sequence ID" value="XM_022253828.1"/>
</dbReference>
<dbReference type="OrthoDB" id="5987909at2759"/>
<evidence type="ECO:0000259" key="9">
    <source>
        <dbReference type="PROSITE" id="PS50262"/>
    </source>
</evidence>
<dbReference type="SMART" id="SM01381">
    <property type="entry name" value="7TM_GPCR_Srsx"/>
    <property type="match status" value="1"/>
</dbReference>
<evidence type="ECO:0000313" key="12">
    <source>
        <dbReference type="RefSeq" id="XP_022109519.1"/>
    </source>
</evidence>
<dbReference type="PANTHER" id="PTHR24241:SF83">
    <property type="entry name" value="G-PROTEIN COUPLED RECEPTOR 150-RELATED"/>
    <property type="match status" value="1"/>
</dbReference>
<feature type="transmembrane region" description="Helical" evidence="8">
    <location>
        <begin position="237"/>
        <end position="256"/>
    </location>
</feature>
<dbReference type="GeneID" id="110989444"/>
<keyword evidence="3 7" id="KW-0812">Transmembrane</keyword>
<evidence type="ECO:0000256" key="3">
    <source>
        <dbReference type="ARBA" id="ARBA00022692"/>
    </source>
</evidence>
<dbReference type="SUPFAM" id="SSF81321">
    <property type="entry name" value="Family A G protein-coupled receptor-like"/>
    <property type="match status" value="1"/>
</dbReference>
<evidence type="ECO:0000256" key="7">
    <source>
        <dbReference type="RuleBase" id="RU000688"/>
    </source>
</evidence>
<evidence type="ECO:0000313" key="10">
    <source>
        <dbReference type="Proteomes" id="UP000694845"/>
    </source>
</evidence>
<feature type="transmembrane region" description="Helical" evidence="8">
    <location>
        <begin position="191"/>
        <end position="216"/>
    </location>
</feature>
<comment type="similarity">
    <text evidence="7">Belongs to the G-protein coupled receptor 1 family.</text>
</comment>
<dbReference type="PROSITE" id="PS50262">
    <property type="entry name" value="G_PROTEIN_RECEP_F1_2"/>
    <property type="match status" value="1"/>
</dbReference>
<reference evidence="11 12" key="1">
    <citation type="submission" date="2025-04" db="UniProtKB">
        <authorList>
            <consortium name="RefSeq"/>
        </authorList>
    </citation>
    <scope>IDENTIFICATION</scope>
</reference>
<gene>
    <name evidence="11 12 13 14" type="primary">LOC110989444</name>
</gene>
<dbReference type="InterPro" id="IPR017452">
    <property type="entry name" value="GPCR_Rhodpsn_7TM"/>
</dbReference>
<keyword evidence="4 8" id="KW-1133">Transmembrane helix</keyword>
<dbReference type="Proteomes" id="UP000694845">
    <property type="component" value="Unplaced"/>
</dbReference>
<dbReference type="RefSeq" id="XP_022109519.1">
    <property type="nucleotide sequence ID" value="XM_022253827.1"/>
</dbReference>
<protein>
    <submittedName>
        <fullName evidence="11 12">Mesotocin receptor-like</fullName>
    </submittedName>
</protein>
<keyword evidence="7" id="KW-0807">Transducer</keyword>
<evidence type="ECO:0000256" key="2">
    <source>
        <dbReference type="ARBA" id="ARBA00022475"/>
    </source>
</evidence>
<evidence type="ECO:0000256" key="6">
    <source>
        <dbReference type="ARBA" id="ARBA00023170"/>
    </source>
</evidence>
<dbReference type="GO" id="GO:0004930">
    <property type="term" value="F:G protein-coupled receptor activity"/>
    <property type="evidence" value="ECO:0007669"/>
    <property type="project" value="UniProtKB-KW"/>
</dbReference>
<dbReference type="RefSeq" id="XP_022109521.1">
    <property type="nucleotide sequence ID" value="XM_022253829.1"/>
</dbReference>
<dbReference type="AlphaFoldDB" id="A0A8B7ZVD4"/>
<dbReference type="PRINTS" id="PR00237">
    <property type="entry name" value="GPCRRHODOPSN"/>
</dbReference>
<feature type="transmembrane region" description="Helical" evidence="8">
    <location>
        <begin position="109"/>
        <end position="127"/>
    </location>
</feature>
<keyword evidence="10" id="KW-1185">Reference proteome</keyword>
<keyword evidence="2" id="KW-1003">Cell membrane</keyword>
<feature type="transmembrane region" description="Helical" evidence="8">
    <location>
        <begin position="35"/>
        <end position="56"/>
    </location>
</feature>
<evidence type="ECO:0000313" key="11">
    <source>
        <dbReference type="RefSeq" id="XP_022109518.1"/>
    </source>
</evidence>
<dbReference type="GO" id="GO:0005886">
    <property type="term" value="C:plasma membrane"/>
    <property type="evidence" value="ECO:0007669"/>
    <property type="project" value="UniProtKB-SubCell"/>
</dbReference>
<dbReference type="OMA" id="RWRTLKM"/>
<keyword evidence="6 7" id="KW-0675">Receptor</keyword>
<dbReference type="GO" id="GO:0032870">
    <property type="term" value="P:cellular response to hormone stimulus"/>
    <property type="evidence" value="ECO:0007669"/>
    <property type="project" value="TreeGrafter"/>
</dbReference>
<dbReference type="Gene3D" id="1.20.1070.10">
    <property type="entry name" value="Rhodopsin 7-helix transmembrane proteins"/>
    <property type="match status" value="1"/>
</dbReference>
<name>A0A8B7ZVD4_ACAPL</name>
<comment type="subcellular location">
    <subcellularLocation>
        <location evidence="1">Cell membrane</location>
        <topology evidence="1">Multi-pass membrane protein</topology>
    </subcellularLocation>
</comment>
<feature type="transmembrane region" description="Helical" evidence="8">
    <location>
        <begin position="276"/>
        <end position="297"/>
    </location>
</feature>
<proteinExistence type="inferred from homology"/>
<feature type="transmembrane region" description="Helical" evidence="8">
    <location>
        <begin position="68"/>
        <end position="89"/>
    </location>
</feature>
<evidence type="ECO:0000313" key="13">
    <source>
        <dbReference type="RefSeq" id="XP_022109520.1"/>
    </source>
</evidence>
<dbReference type="GO" id="GO:0042277">
    <property type="term" value="F:peptide binding"/>
    <property type="evidence" value="ECO:0007669"/>
    <property type="project" value="TreeGrafter"/>
</dbReference>
<evidence type="ECO:0000256" key="5">
    <source>
        <dbReference type="ARBA" id="ARBA00023136"/>
    </source>
</evidence>
<dbReference type="InterPro" id="IPR000276">
    <property type="entry name" value="GPCR_Rhodpsn"/>
</dbReference>
<organism evidence="10 11">
    <name type="scientific">Acanthaster planci</name>
    <name type="common">Crown-of-thorns starfish</name>
    <dbReference type="NCBI Taxonomy" id="133434"/>
    <lineage>
        <taxon>Eukaryota</taxon>
        <taxon>Metazoa</taxon>
        <taxon>Echinodermata</taxon>
        <taxon>Eleutherozoa</taxon>
        <taxon>Asterozoa</taxon>
        <taxon>Asteroidea</taxon>
        <taxon>Valvatacea</taxon>
        <taxon>Valvatida</taxon>
        <taxon>Acanthasteridae</taxon>
        <taxon>Acanthaster</taxon>
    </lineage>
</organism>
<feature type="domain" description="G-protein coupled receptors family 1 profile" evidence="9">
    <location>
        <begin position="47"/>
        <end position="294"/>
    </location>
</feature>